<evidence type="ECO:0000256" key="2">
    <source>
        <dbReference type="ARBA" id="ARBA00022617"/>
    </source>
</evidence>
<proteinExistence type="predicted"/>
<keyword evidence="10" id="KW-1185">Reference proteome</keyword>
<dbReference type="Gene3D" id="1.10.760.10">
    <property type="entry name" value="Cytochrome c-like domain"/>
    <property type="match status" value="1"/>
</dbReference>
<dbReference type="PANTHER" id="PTHR11961">
    <property type="entry name" value="CYTOCHROME C"/>
    <property type="match status" value="1"/>
</dbReference>
<dbReference type="RefSeq" id="WP_415831108.1">
    <property type="nucleotide sequence ID" value="NZ_CBCSCJ010000003.1"/>
</dbReference>
<evidence type="ECO:0000256" key="6">
    <source>
        <dbReference type="PROSITE-ProRule" id="PRU00433"/>
    </source>
</evidence>
<keyword evidence="3 6" id="KW-0479">Metal-binding</keyword>
<feature type="domain" description="Cytochrome c" evidence="8">
    <location>
        <begin position="22"/>
        <end position="123"/>
    </location>
</feature>
<evidence type="ECO:0000259" key="8">
    <source>
        <dbReference type="PROSITE" id="PS51007"/>
    </source>
</evidence>
<dbReference type="Proteomes" id="UP000245754">
    <property type="component" value="Unassembled WGS sequence"/>
</dbReference>
<dbReference type="PRINTS" id="PR00604">
    <property type="entry name" value="CYTCHRMECIAB"/>
</dbReference>
<dbReference type="InterPro" id="IPR002327">
    <property type="entry name" value="Cyt_c_1A/1B"/>
</dbReference>
<evidence type="ECO:0000313" key="9">
    <source>
        <dbReference type="EMBL" id="PWK36556.1"/>
    </source>
</evidence>
<keyword evidence="5 6" id="KW-0408">Iron</keyword>
<dbReference type="AlphaFoldDB" id="A0A316EWD1"/>
<keyword evidence="7" id="KW-0732">Signal</keyword>
<keyword evidence="4" id="KW-0249">Electron transport</keyword>
<dbReference type="Pfam" id="PF00034">
    <property type="entry name" value="Cytochrom_C"/>
    <property type="match status" value="1"/>
</dbReference>
<feature type="signal peptide" evidence="7">
    <location>
        <begin position="1"/>
        <end position="20"/>
    </location>
</feature>
<evidence type="ECO:0000256" key="7">
    <source>
        <dbReference type="SAM" id="SignalP"/>
    </source>
</evidence>
<evidence type="ECO:0000256" key="3">
    <source>
        <dbReference type="ARBA" id="ARBA00022723"/>
    </source>
</evidence>
<dbReference type="GO" id="GO:0020037">
    <property type="term" value="F:heme binding"/>
    <property type="evidence" value="ECO:0007669"/>
    <property type="project" value="InterPro"/>
</dbReference>
<keyword evidence="2 6" id="KW-0349">Heme</keyword>
<evidence type="ECO:0000256" key="4">
    <source>
        <dbReference type="ARBA" id="ARBA00022982"/>
    </source>
</evidence>
<dbReference type="InterPro" id="IPR009056">
    <property type="entry name" value="Cyt_c-like_dom"/>
</dbReference>
<dbReference type="GO" id="GO:0009055">
    <property type="term" value="F:electron transfer activity"/>
    <property type="evidence" value="ECO:0007669"/>
    <property type="project" value="InterPro"/>
</dbReference>
<comment type="caution">
    <text evidence="9">The sequence shown here is derived from an EMBL/GenBank/DDBJ whole genome shotgun (WGS) entry which is preliminary data.</text>
</comment>
<evidence type="ECO:0000256" key="5">
    <source>
        <dbReference type="ARBA" id="ARBA00023004"/>
    </source>
</evidence>
<sequence length="123" mass="13144">MPCLAASLLTAAVLPLPSHAAGEPAAGERVFTSKCASCHRVGPNARGGFGPQLNGIVGRQAGSASDYRYSDAMKSAGFAWSEERLRAFIKSPGKVVPGNKMLFWGMRDDKDIDDLLAYLRTFP</sequence>
<dbReference type="SUPFAM" id="SSF46626">
    <property type="entry name" value="Cytochrome c"/>
    <property type="match status" value="1"/>
</dbReference>
<organism evidence="9 10">
    <name type="scientific">Cupriavidus plantarum</name>
    <dbReference type="NCBI Taxonomy" id="942865"/>
    <lineage>
        <taxon>Bacteria</taxon>
        <taxon>Pseudomonadati</taxon>
        <taxon>Pseudomonadota</taxon>
        <taxon>Betaproteobacteria</taxon>
        <taxon>Burkholderiales</taxon>
        <taxon>Burkholderiaceae</taxon>
        <taxon>Cupriavidus</taxon>
    </lineage>
</organism>
<accession>A0A316EWD1</accession>
<feature type="chain" id="PRO_5016266104" evidence="7">
    <location>
        <begin position="21"/>
        <end position="123"/>
    </location>
</feature>
<dbReference type="GO" id="GO:0046872">
    <property type="term" value="F:metal ion binding"/>
    <property type="evidence" value="ECO:0007669"/>
    <property type="project" value="UniProtKB-KW"/>
</dbReference>
<keyword evidence="1" id="KW-0813">Transport</keyword>
<name>A0A316EWD1_9BURK</name>
<gene>
    <name evidence="9" type="ORF">C7419_101413</name>
</gene>
<dbReference type="InterPro" id="IPR036909">
    <property type="entry name" value="Cyt_c-like_dom_sf"/>
</dbReference>
<dbReference type="EMBL" id="QGGT01000001">
    <property type="protein sequence ID" value="PWK36556.1"/>
    <property type="molecule type" value="Genomic_DNA"/>
</dbReference>
<protein>
    <submittedName>
        <fullName evidence="9">Cytochrome c</fullName>
    </submittedName>
</protein>
<dbReference type="PROSITE" id="PS51007">
    <property type="entry name" value="CYTC"/>
    <property type="match status" value="1"/>
</dbReference>
<evidence type="ECO:0000313" key="10">
    <source>
        <dbReference type="Proteomes" id="UP000245754"/>
    </source>
</evidence>
<reference evidence="9 10" key="1">
    <citation type="submission" date="2018-05" db="EMBL/GenBank/DDBJ databases">
        <title>Genomic Encyclopedia of Type Strains, Phase IV (KMG-V): Genome sequencing to study the core and pangenomes of soil and plant-associated prokaryotes.</title>
        <authorList>
            <person name="Whitman W."/>
        </authorList>
    </citation>
    <scope>NUCLEOTIDE SEQUENCE [LARGE SCALE GENOMIC DNA]</scope>
    <source>
        <strain evidence="9 10">SLV-132</strain>
    </source>
</reference>
<evidence type="ECO:0000256" key="1">
    <source>
        <dbReference type="ARBA" id="ARBA00022448"/>
    </source>
</evidence>